<dbReference type="GO" id="GO:0005737">
    <property type="term" value="C:cytoplasm"/>
    <property type="evidence" value="ECO:0007669"/>
    <property type="project" value="UniProtKB-SubCell"/>
</dbReference>
<dbReference type="NCBIfam" id="TIGR00043">
    <property type="entry name" value="rRNA maturation RNase YbeY"/>
    <property type="match status" value="1"/>
</dbReference>
<dbReference type="EMBL" id="RWJI01000001">
    <property type="protein sequence ID" value="RRQ52401.1"/>
    <property type="molecule type" value="Genomic_DNA"/>
</dbReference>
<feature type="binding site" evidence="7">
    <location>
        <position position="134"/>
    </location>
    <ligand>
        <name>Zn(2+)</name>
        <dbReference type="ChEBI" id="CHEBI:29105"/>
        <note>catalytic</note>
    </ligand>
</feature>
<evidence type="ECO:0000313" key="9">
    <source>
        <dbReference type="Proteomes" id="UP000268553"/>
    </source>
</evidence>
<feature type="binding site" evidence="7">
    <location>
        <position position="140"/>
    </location>
    <ligand>
        <name>Zn(2+)</name>
        <dbReference type="ChEBI" id="CHEBI:29105"/>
        <note>catalytic</note>
    </ligand>
</feature>
<gene>
    <name evidence="7 8" type="primary">ybeY</name>
    <name evidence="8" type="ORF">D7D48_06010</name>
</gene>
<evidence type="ECO:0000256" key="6">
    <source>
        <dbReference type="ARBA" id="ARBA00022833"/>
    </source>
</evidence>
<dbReference type="SUPFAM" id="SSF55486">
    <property type="entry name" value="Metalloproteases ('zincins'), catalytic domain"/>
    <property type="match status" value="1"/>
</dbReference>
<dbReference type="OrthoDB" id="9807740at2"/>
<keyword evidence="7" id="KW-0690">Ribosome biogenesis</keyword>
<dbReference type="GO" id="GO:0004222">
    <property type="term" value="F:metalloendopeptidase activity"/>
    <property type="evidence" value="ECO:0007669"/>
    <property type="project" value="InterPro"/>
</dbReference>
<comment type="caution">
    <text evidence="8">The sequence shown here is derived from an EMBL/GenBank/DDBJ whole genome shotgun (WGS) entry which is preliminary data.</text>
</comment>
<comment type="similarity">
    <text evidence="1 7">Belongs to the endoribonuclease YbeY family.</text>
</comment>
<dbReference type="GO" id="GO:0008270">
    <property type="term" value="F:zinc ion binding"/>
    <property type="evidence" value="ECO:0007669"/>
    <property type="project" value="UniProtKB-UniRule"/>
</dbReference>
<dbReference type="AlphaFoldDB" id="A0A426RU24"/>
<comment type="cofactor">
    <cofactor evidence="7">
        <name>Zn(2+)</name>
        <dbReference type="ChEBI" id="CHEBI:29105"/>
    </cofactor>
    <text evidence="7">Binds 1 zinc ion.</text>
</comment>
<dbReference type="HAMAP" id="MF_00009">
    <property type="entry name" value="Endoribonucl_YbeY"/>
    <property type="match status" value="1"/>
</dbReference>
<keyword evidence="7" id="KW-0963">Cytoplasm</keyword>
<feature type="binding site" evidence="7">
    <location>
        <position position="130"/>
    </location>
    <ligand>
        <name>Zn(2+)</name>
        <dbReference type="ChEBI" id="CHEBI:29105"/>
        <note>catalytic</note>
    </ligand>
</feature>
<dbReference type="InterPro" id="IPR002036">
    <property type="entry name" value="YbeY"/>
</dbReference>
<evidence type="ECO:0000256" key="2">
    <source>
        <dbReference type="ARBA" id="ARBA00022722"/>
    </source>
</evidence>
<dbReference type="Pfam" id="PF02130">
    <property type="entry name" value="YbeY"/>
    <property type="match status" value="1"/>
</dbReference>
<keyword evidence="2 7" id="KW-0540">Nuclease</keyword>
<sequence length="172" mass="18992">MIDVELDMGVVWSKSDFGQSEVEKAVDTAVRFAAIPELADPVVPVSVSIKLSDNAEVHALNQEWRDKDKPTNVLSFPMLDDEELDTLIAGTYDAPEIMLGDIILAYEICVAEAKEKDIPVAHHATHLVIHGMLHLLGHDHIEDDEAELMEALEVKALASMGLHNPYTDEIDN</sequence>
<comment type="function">
    <text evidence="7">Single strand-specific metallo-endoribonuclease involved in late-stage 70S ribosome quality control and in maturation of the 3' terminus of the 16S rRNA.</text>
</comment>
<accession>A0A426RU24</accession>
<dbReference type="Proteomes" id="UP000268553">
    <property type="component" value="Unassembled WGS sequence"/>
</dbReference>
<comment type="subcellular location">
    <subcellularLocation>
        <location evidence="7">Cytoplasm</location>
    </subcellularLocation>
</comment>
<dbReference type="GO" id="GO:0004521">
    <property type="term" value="F:RNA endonuclease activity"/>
    <property type="evidence" value="ECO:0007669"/>
    <property type="project" value="UniProtKB-UniRule"/>
</dbReference>
<dbReference type="PANTHER" id="PTHR46986">
    <property type="entry name" value="ENDORIBONUCLEASE YBEY, CHLOROPLASTIC"/>
    <property type="match status" value="1"/>
</dbReference>
<evidence type="ECO:0000256" key="3">
    <source>
        <dbReference type="ARBA" id="ARBA00022723"/>
    </source>
</evidence>
<dbReference type="PROSITE" id="PS01306">
    <property type="entry name" value="UPF0054"/>
    <property type="match status" value="1"/>
</dbReference>
<keyword evidence="6 7" id="KW-0862">Zinc</keyword>
<dbReference type="EC" id="3.1.-.-" evidence="7"/>
<dbReference type="InterPro" id="IPR020549">
    <property type="entry name" value="YbeY_CS"/>
</dbReference>
<keyword evidence="3 7" id="KW-0479">Metal-binding</keyword>
<dbReference type="PANTHER" id="PTHR46986:SF1">
    <property type="entry name" value="ENDORIBONUCLEASE YBEY, CHLOROPLASTIC"/>
    <property type="match status" value="1"/>
</dbReference>
<protein>
    <recommendedName>
        <fullName evidence="7">Endoribonuclease YbeY</fullName>
        <ecNumber evidence="7">3.1.-.-</ecNumber>
    </recommendedName>
</protein>
<keyword evidence="7" id="KW-0698">rRNA processing</keyword>
<keyword evidence="9" id="KW-1185">Reference proteome</keyword>
<evidence type="ECO:0000313" key="8">
    <source>
        <dbReference type="EMBL" id="RRQ52401.1"/>
    </source>
</evidence>
<dbReference type="GO" id="GO:0006364">
    <property type="term" value="P:rRNA processing"/>
    <property type="evidence" value="ECO:0007669"/>
    <property type="project" value="UniProtKB-UniRule"/>
</dbReference>
<evidence type="ECO:0000256" key="4">
    <source>
        <dbReference type="ARBA" id="ARBA00022759"/>
    </source>
</evidence>
<dbReference type="Gene3D" id="3.40.390.30">
    <property type="entry name" value="Metalloproteases ('zincins'), catalytic domain"/>
    <property type="match status" value="1"/>
</dbReference>
<organism evidence="8 9">
    <name type="scientific">Sphingorhabdus wooponensis</name>
    <dbReference type="NCBI Taxonomy" id="940136"/>
    <lineage>
        <taxon>Bacteria</taxon>
        <taxon>Pseudomonadati</taxon>
        <taxon>Pseudomonadota</taxon>
        <taxon>Alphaproteobacteria</taxon>
        <taxon>Sphingomonadales</taxon>
        <taxon>Sphingomonadaceae</taxon>
        <taxon>Sphingorhabdus</taxon>
    </lineage>
</organism>
<evidence type="ECO:0000256" key="5">
    <source>
        <dbReference type="ARBA" id="ARBA00022801"/>
    </source>
</evidence>
<name>A0A426RU24_9SPHN</name>
<evidence type="ECO:0000256" key="1">
    <source>
        <dbReference type="ARBA" id="ARBA00010875"/>
    </source>
</evidence>
<dbReference type="RefSeq" id="WP_125230418.1">
    <property type="nucleotide sequence ID" value="NZ_RWJI01000001.1"/>
</dbReference>
<reference evidence="8 9" key="1">
    <citation type="submission" date="2018-12" db="EMBL/GenBank/DDBJ databases">
        <authorList>
            <person name="Kim S.-J."/>
            <person name="Jung G.-Y."/>
        </authorList>
    </citation>
    <scope>NUCLEOTIDE SEQUENCE [LARGE SCALE GENOMIC DNA]</scope>
    <source>
        <strain evidence="8 9">03SU3-P</strain>
    </source>
</reference>
<keyword evidence="4 7" id="KW-0255">Endonuclease</keyword>
<keyword evidence="5 7" id="KW-0378">Hydrolase</keyword>
<evidence type="ECO:0000256" key="7">
    <source>
        <dbReference type="HAMAP-Rule" id="MF_00009"/>
    </source>
</evidence>
<proteinExistence type="inferred from homology"/>
<dbReference type="InterPro" id="IPR023091">
    <property type="entry name" value="MetalPrtase_cat_dom_sf_prd"/>
</dbReference>